<evidence type="ECO:0000256" key="1">
    <source>
        <dbReference type="SAM" id="Coils"/>
    </source>
</evidence>
<organism evidence="3 4">
    <name type="scientific">Actinidia chinensis var. chinensis</name>
    <name type="common">Chinese soft-hair kiwi</name>
    <dbReference type="NCBI Taxonomy" id="1590841"/>
    <lineage>
        <taxon>Eukaryota</taxon>
        <taxon>Viridiplantae</taxon>
        <taxon>Streptophyta</taxon>
        <taxon>Embryophyta</taxon>
        <taxon>Tracheophyta</taxon>
        <taxon>Spermatophyta</taxon>
        <taxon>Magnoliopsida</taxon>
        <taxon>eudicotyledons</taxon>
        <taxon>Gunneridae</taxon>
        <taxon>Pentapetalae</taxon>
        <taxon>asterids</taxon>
        <taxon>Ericales</taxon>
        <taxon>Actinidiaceae</taxon>
        <taxon>Actinidia</taxon>
    </lineage>
</organism>
<name>A0A2R6PS63_ACTCC</name>
<feature type="compositionally biased region" description="Polar residues" evidence="2">
    <location>
        <begin position="177"/>
        <end position="192"/>
    </location>
</feature>
<feature type="compositionally biased region" description="Basic and acidic residues" evidence="2">
    <location>
        <begin position="92"/>
        <end position="108"/>
    </location>
</feature>
<feature type="coiled-coil region" evidence="1">
    <location>
        <begin position="319"/>
        <end position="346"/>
    </location>
</feature>
<dbReference type="PANTHER" id="PTHR34466:SF1">
    <property type="entry name" value="OS06G0609800 PROTEIN"/>
    <property type="match status" value="1"/>
</dbReference>
<dbReference type="PANTHER" id="PTHR34466">
    <property type="entry name" value="OS11G0129800 PROTEIN"/>
    <property type="match status" value="1"/>
</dbReference>
<feature type="compositionally biased region" description="Basic and acidic residues" evidence="2">
    <location>
        <begin position="376"/>
        <end position="385"/>
    </location>
</feature>
<dbReference type="OMA" id="NMEPEQA"/>
<comment type="caution">
    <text evidence="3">The sequence shown here is derived from an EMBL/GenBank/DDBJ whole genome shotgun (WGS) entry which is preliminary data.</text>
</comment>
<feature type="region of interest" description="Disordered" evidence="2">
    <location>
        <begin position="406"/>
        <end position="425"/>
    </location>
</feature>
<reference evidence="4" key="2">
    <citation type="journal article" date="2018" name="BMC Genomics">
        <title>A manually annotated Actinidia chinensis var. chinensis (kiwifruit) genome highlights the challenges associated with draft genomes and gene prediction in plants.</title>
        <authorList>
            <person name="Pilkington S.M."/>
            <person name="Crowhurst R."/>
            <person name="Hilario E."/>
            <person name="Nardozza S."/>
            <person name="Fraser L."/>
            <person name="Peng Y."/>
            <person name="Gunaseelan K."/>
            <person name="Simpson R."/>
            <person name="Tahir J."/>
            <person name="Deroles S.C."/>
            <person name="Templeton K."/>
            <person name="Luo Z."/>
            <person name="Davy M."/>
            <person name="Cheng C."/>
            <person name="McNeilage M."/>
            <person name="Scaglione D."/>
            <person name="Liu Y."/>
            <person name="Zhang Q."/>
            <person name="Datson P."/>
            <person name="De Silva N."/>
            <person name="Gardiner S.E."/>
            <person name="Bassett H."/>
            <person name="Chagne D."/>
            <person name="McCallum J."/>
            <person name="Dzierzon H."/>
            <person name="Deng C."/>
            <person name="Wang Y.Y."/>
            <person name="Barron L."/>
            <person name="Manako K."/>
            <person name="Bowen J."/>
            <person name="Foster T.M."/>
            <person name="Erridge Z.A."/>
            <person name="Tiffin H."/>
            <person name="Waite C.N."/>
            <person name="Davies K.M."/>
            <person name="Grierson E.P."/>
            <person name="Laing W.A."/>
            <person name="Kirk R."/>
            <person name="Chen X."/>
            <person name="Wood M."/>
            <person name="Montefiori M."/>
            <person name="Brummell D.A."/>
            <person name="Schwinn K.E."/>
            <person name="Catanach A."/>
            <person name="Fullerton C."/>
            <person name="Li D."/>
            <person name="Meiyalaghan S."/>
            <person name="Nieuwenhuizen N."/>
            <person name="Read N."/>
            <person name="Prakash R."/>
            <person name="Hunter D."/>
            <person name="Zhang H."/>
            <person name="McKenzie M."/>
            <person name="Knabel M."/>
            <person name="Harris A."/>
            <person name="Allan A.C."/>
            <person name="Gleave A."/>
            <person name="Chen A."/>
            <person name="Janssen B.J."/>
            <person name="Plunkett B."/>
            <person name="Ampomah-Dwamena C."/>
            <person name="Voogd C."/>
            <person name="Leif D."/>
            <person name="Lafferty D."/>
            <person name="Souleyre E.J.F."/>
            <person name="Varkonyi-Gasic E."/>
            <person name="Gambi F."/>
            <person name="Hanley J."/>
            <person name="Yao J.L."/>
            <person name="Cheung J."/>
            <person name="David K.M."/>
            <person name="Warren B."/>
            <person name="Marsh K."/>
            <person name="Snowden K.C."/>
            <person name="Lin-Wang K."/>
            <person name="Brian L."/>
            <person name="Martinez-Sanchez M."/>
            <person name="Wang M."/>
            <person name="Ileperuma N."/>
            <person name="Macnee N."/>
            <person name="Campin R."/>
            <person name="McAtee P."/>
            <person name="Drummond R.S.M."/>
            <person name="Espley R.V."/>
            <person name="Ireland H.S."/>
            <person name="Wu R."/>
            <person name="Atkinson R.G."/>
            <person name="Karunairetnam S."/>
            <person name="Bulley S."/>
            <person name="Chunkath S."/>
            <person name="Hanley Z."/>
            <person name="Storey R."/>
            <person name="Thrimawithana A.H."/>
            <person name="Thomson S."/>
            <person name="David C."/>
            <person name="Testolin R."/>
            <person name="Huang H."/>
            <person name="Hellens R.P."/>
            <person name="Schaffer R.J."/>
        </authorList>
    </citation>
    <scope>NUCLEOTIDE SEQUENCE [LARGE SCALE GENOMIC DNA]</scope>
    <source>
        <strain evidence="4">cv. Red5</strain>
    </source>
</reference>
<evidence type="ECO:0000313" key="4">
    <source>
        <dbReference type="Proteomes" id="UP000241394"/>
    </source>
</evidence>
<keyword evidence="3" id="KW-0547">Nucleotide-binding</keyword>
<dbReference type="OrthoDB" id="1911931at2759"/>
<keyword evidence="1" id="KW-0175">Coiled coil</keyword>
<feature type="region of interest" description="Disordered" evidence="2">
    <location>
        <begin position="351"/>
        <end position="385"/>
    </location>
</feature>
<dbReference type="FunCoup" id="A0A2R6PS63">
    <property type="interactions" value="2303"/>
</dbReference>
<feature type="compositionally biased region" description="Polar residues" evidence="2">
    <location>
        <begin position="1"/>
        <end position="12"/>
    </location>
</feature>
<proteinExistence type="predicted"/>
<gene>
    <name evidence="3" type="ORF">CEY00_Acc22058</name>
</gene>
<dbReference type="Gramene" id="PSR95924">
    <property type="protein sequence ID" value="PSR95924"/>
    <property type="gene ID" value="CEY00_Acc22058"/>
</dbReference>
<feature type="compositionally biased region" description="Basic and acidic residues" evidence="2">
    <location>
        <begin position="234"/>
        <end position="244"/>
    </location>
</feature>
<keyword evidence="4" id="KW-1185">Reference proteome</keyword>
<evidence type="ECO:0000256" key="2">
    <source>
        <dbReference type="SAM" id="MobiDB-lite"/>
    </source>
</evidence>
<accession>A0A2R6PS63</accession>
<feature type="compositionally biased region" description="Basic and acidic residues" evidence="2">
    <location>
        <begin position="351"/>
        <end position="361"/>
    </location>
</feature>
<dbReference type="Proteomes" id="UP000241394">
    <property type="component" value="Chromosome LG23"/>
</dbReference>
<keyword evidence="3" id="KW-0378">Hydrolase</keyword>
<dbReference type="GO" id="GO:0004386">
    <property type="term" value="F:helicase activity"/>
    <property type="evidence" value="ECO:0007669"/>
    <property type="project" value="UniProtKB-KW"/>
</dbReference>
<dbReference type="EMBL" id="NKQK01000023">
    <property type="protein sequence ID" value="PSR95924.1"/>
    <property type="molecule type" value="Genomic_DNA"/>
</dbReference>
<dbReference type="AlphaFoldDB" id="A0A2R6PS63"/>
<dbReference type="InParanoid" id="A0A2R6PS63"/>
<keyword evidence="3" id="KW-0347">Helicase</keyword>
<reference evidence="3 4" key="1">
    <citation type="submission" date="2017-07" db="EMBL/GenBank/DDBJ databases">
        <title>An improved, manually edited Actinidia chinensis var. chinensis (kiwifruit) genome highlights the challenges associated with draft genomes and gene prediction in plants.</title>
        <authorList>
            <person name="Pilkington S."/>
            <person name="Crowhurst R."/>
            <person name="Hilario E."/>
            <person name="Nardozza S."/>
            <person name="Fraser L."/>
            <person name="Peng Y."/>
            <person name="Gunaseelan K."/>
            <person name="Simpson R."/>
            <person name="Tahir J."/>
            <person name="Deroles S."/>
            <person name="Templeton K."/>
            <person name="Luo Z."/>
            <person name="Davy M."/>
            <person name="Cheng C."/>
            <person name="Mcneilage M."/>
            <person name="Scaglione D."/>
            <person name="Liu Y."/>
            <person name="Zhang Q."/>
            <person name="Datson P."/>
            <person name="De Silva N."/>
            <person name="Gardiner S."/>
            <person name="Bassett H."/>
            <person name="Chagne D."/>
            <person name="Mccallum J."/>
            <person name="Dzierzon H."/>
            <person name="Deng C."/>
            <person name="Wang Y.-Y."/>
            <person name="Barron N."/>
            <person name="Manako K."/>
            <person name="Bowen J."/>
            <person name="Foster T."/>
            <person name="Erridge Z."/>
            <person name="Tiffin H."/>
            <person name="Waite C."/>
            <person name="Davies K."/>
            <person name="Grierson E."/>
            <person name="Laing W."/>
            <person name="Kirk R."/>
            <person name="Chen X."/>
            <person name="Wood M."/>
            <person name="Montefiori M."/>
            <person name="Brummell D."/>
            <person name="Schwinn K."/>
            <person name="Catanach A."/>
            <person name="Fullerton C."/>
            <person name="Li D."/>
            <person name="Meiyalaghan S."/>
            <person name="Nieuwenhuizen N."/>
            <person name="Read N."/>
            <person name="Prakash R."/>
            <person name="Hunter D."/>
            <person name="Zhang H."/>
            <person name="Mckenzie M."/>
            <person name="Knabel M."/>
            <person name="Harris A."/>
            <person name="Allan A."/>
            <person name="Chen A."/>
            <person name="Janssen B."/>
            <person name="Plunkett B."/>
            <person name="Dwamena C."/>
            <person name="Voogd C."/>
            <person name="Leif D."/>
            <person name="Lafferty D."/>
            <person name="Souleyre E."/>
            <person name="Varkonyi-Gasic E."/>
            <person name="Gambi F."/>
            <person name="Hanley J."/>
            <person name="Yao J.-L."/>
            <person name="Cheung J."/>
            <person name="David K."/>
            <person name="Warren B."/>
            <person name="Marsh K."/>
            <person name="Snowden K."/>
            <person name="Lin-Wang K."/>
            <person name="Brian L."/>
            <person name="Martinez-Sanchez M."/>
            <person name="Wang M."/>
            <person name="Ileperuma N."/>
            <person name="Macnee N."/>
            <person name="Campin R."/>
            <person name="Mcatee P."/>
            <person name="Drummond R."/>
            <person name="Espley R."/>
            <person name="Ireland H."/>
            <person name="Wu R."/>
            <person name="Atkinson R."/>
            <person name="Karunairetnam S."/>
            <person name="Bulley S."/>
            <person name="Chunkath S."/>
            <person name="Hanley Z."/>
            <person name="Storey R."/>
            <person name="Thrimawithana A."/>
            <person name="Thomson S."/>
            <person name="David C."/>
            <person name="Testolin R."/>
        </authorList>
    </citation>
    <scope>NUCLEOTIDE SEQUENCE [LARGE SCALE GENOMIC DNA]</scope>
    <source>
        <strain evidence="4">cv. Red5</strain>
        <tissue evidence="3">Young leaf</tissue>
    </source>
</reference>
<keyword evidence="3" id="KW-0067">ATP-binding</keyword>
<protein>
    <submittedName>
        <fullName evidence="3">ATP-dependent RNA helicase</fullName>
    </submittedName>
</protein>
<feature type="region of interest" description="Disordered" evidence="2">
    <location>
        <begin position="1"/>
        <end position="64"/>
    </location>
</feature>
<feature type="region of interest" description="Disordered" evidence="2">
    <location>
        <begin position="92"/>
        <end position="244"/>
    </location>
</feature>
<sequence length="579" mass="64355">MATSAFKSTTKRASIGVPSNADDSDSSNRLHRRSRSLSQFSRRVSEPEESYSGESQAPAKSGRFVSTVRGSEFPEISLDDLAVEFFSLKDSVDEKESDRGRSSRRCSETSRATAATLSSQRRGRSVSRQSSQVVDGRSKNSFNSSDANSRRRRSVSAARCQISDSESDVDHSRDSSYHGNTKKFSGGNSLMPSLQKPIASSHRRLGRSLSQKDLSKTHDGYSSQSSALTDDEGRESRSSKNMAEKTIRAVYAQKKVEHPTGDDVNNVLYEAMRKELRHAVDEIKMELEQAAMVRTTPALDSESYLQADNSNDQAVSKIRKNYAAKLEKSEKRKQDLLAEIVMEEQRGRELSKIVRELHPDPKSSTIAGKPSRSRKRSNDRNKLSKRLTEEAEKYFEDFISNVEDTDLSSFDGEKSDASSTLGARKTRDPILHSGETKTFQITAGSNSLPVEMDGVILPWLQWDASNDGSLLPSNNNRVLPVTPKSLMRDAVQEEILAQDPSGRSISSCGSWSPVLEGPSLSTNEITGSVLKELASHPRSRFDMDRYLELKREEGLVFERWKEQPRISSGGLLLCSNAFI</sequence>
<evidence type="ECO:0000313" key="3">
    <source>
        <dbReference type="EMBL" id="PSR95924.1"/>
    </source>
</evidence>
<feature type="compositionally biased region" description="Low complexity" evidence="2">
    <location>
        <begin position="126"/>
        <end position="147"/>
    </location>
</feature>
<dbReference type="STRING" id="1590841.A0A2R6PS63"/>